<dbReference type="InterPro" id="IPR015915">
    <property type="entry name" value="Kelch-typ_b-propeller"/>
</dbReference>
<sequence length="124" mass="13457">MVELDLPDDRPVTSSTFSQSMGVLTPMTVRERAGFAALAATATNVWSPIAGMSRGRVDFCLAALGDKLYIAFGYNSVDVYDRRPTPGPWLAACSWSGRQQPSPLTRRAVDCSRLTRFSAPPACK</sequence>
<gene>
    <name evidence="1" type="ORF">EVAR_52680_1</name>
</gene>
<proteinExistence type="predicted"/>
<reference evidence="1 2" key="1">
    <citation type="journal article" date="2019" name="Commun. Biol.">
        <title>The bagworm genome reveals a unique fibroin gene that provides high tensile strength.</title>
        <authorList>
            <person name="Kono N."/>
            <person name="Nakamura H."/>
            <person name="Ohtoshi R."/>
            <person name="Tomita M."/>
            <person name="Numata K."/>
            <person name="Arakawa K."/>
        </authorList>
    </citation>
    <scope>NUCLEOTIDE SEQUENCE [LARGE SCALE GENOMIC DNA]</scope>
</reference>
<dbReference type="Proteomes" id="UP000299102">
    <property type="component" value="Unassembled WGS sequence"/>
</dbReference>
<dbReference type="EMBL" id="BGZK01001926">
    <property type="protein sequence ID" value="GBP88374.1"/>
    <property type="molecule type" value="Genomic_DNA"/>
</dbReference>
<evidence type="ECO:0000313" key="2">
    <source>
        <dbReference type="Proteomes" id="UP000299102"/>
    </source>
</evidence>
<dbReference type="AlphaFoldDB" id="A0A4C1ZMR8"/>
<protein>
    <submittedName>
        <fullName evidence="1">Uncharacterized protein</fullName>
    </submittedName>
</protein>
<comment type="caution">
    <text evidence="1">The sequence shown here is derived from an EMBL/GenBank/DDBJ whole genome shotgun (WGS) entry which is preliminary data.</text>
</comment>
<dbReference type="SUPFAM" id="SSF117281">
    <property type="entry name" value="Kelch motif"/>
    <property type="match status" value="1"/>
</dbReference>
<dbReference type="Gene3D" id="2.120.10.80">
    <property type="entry name" value="Kelch-type beta propeller"/>
    <property type="match status" value="1"/>
</dbReference>
<keyword evidence="2" id="KW-1185">Reference proteome</keyword>
<name>A0A4C1ZMR8_EUMVA</name>
<accession>A0A4C1ZMR8</accession>
<evidence type="ECO:0000313" key="1">
    <source>
        <dbReference type="EMBL" id="GBP88374.1"/>
    </source>
</evidence>
<organism evidence="1 2">
    <name type="scientific">Eumeta variegata</name>
    <name type="common">Bagworm moth</name>
    <name type="synonym">Eumeta japonica</name>
    <dbReference type="NCBI Taxonomy" id="151549"/>
    <lineage>
        <taxon>Eukaryota</taxon>
        <taxon>Metazoa</taxon>
        <taxon>Ecdysozoa</taxon>
        <taxon>Arthropoda</taxon>
        <taxon>Hexapoda</taxon>
        <taxon>Insecta</taxon>
        <taxon>Pterygota</taxon>
        <taxon>Neoptera</taxon>
        <taxon>Endopterygota</taxon>
        <taxon>Lepidoptera</taxon>
        <taxon>Glossata</taxon>
        <taxon>Ditrysia</taxon>
        <taxon>Tineoidea</taxon>
        <taxon>Psychidae</taxon>
        <taxon>Oiketicinae</taxon>
        <taxon>Eumeta</taxon>
    </lineage>
</organism>